<dbReference type="InterPro" id="IPR015424">
    <property type="entry name" value="PyrdxlP-dep_Trfase"/>
</dbReference>
<dbReference type="InterPro" id="IPR015422">
    <property type="entry name" value="PyrdxlP-dep_Trfase_small"/>
</dbReference>
<sequence length="461" mass="50523">MPENKIWSDEELLSSGLLHRSLKVAPHMVKNATGSYIHLQDGRSILDACGGAAVISVGHGNTEVVDAMTEQLREVAYIHTSDFTTSASERLANVLLQNYRDKISKVYFVNSGSEANEAAIKMAIQYFYEQGKKNKTQFISRKQSYHGNCLGGMSLSGHIARRQPFEGIIGSNFHQVSPAYEYRYKNSYESTESYVEELAKELEDKIVELGPDNVACFFAETIVGATTGCVTAPAGYFKKIKAVCEKYDVLLVLDEIMCGSGRTGSFFAWEDEGIVPDITTAGKALSGGYCPLSAVYLNHKVVDTLASGSAAFNCGHTYQGFALSSAAGLAVREIIDRDNLLQNVRVMGTHLEKSLKQALLSSNIVGDIRGRGLFWGIEFVADKATKKPFIPSARVGYEIQKRIFARNLAVYPGFGTFDGLSGDHILIAPTFNVTEAQIDVIVQTTAEVILLFEKQFHSDQI</sequence>
<keyword evidence="8" id="KW-0032">Aminotransferase</keyword>
<comment type="caution">
    <text evidence="8">The sequence shown here is derived from an EMBL/GenBank/DDBJ whole genome shotgun (WGS) entry which is preliminary data.</text>
</comment>
<reference evidence="8 9" key="1">
    <citation type="journal article" date="2007" name="Nat. Biotechnol.">
        <title>Genome sequence of the lignocellulose-bioconverting and xylose-fermenting yeast Pichia stipitis.</title>
        <authorList>
            <person name="Jeffries T.W."/>
            <person name="Grigoriev I.V."/>
            <person name="Grimwood J."/>
            <person name="Laplaza J.M."/>
            <person name="Aerts A."/>
            <person name="Salamov A."/>
            <person name="Schmutz J."/>
            <person name="Lindquist E."/>
            <person name="Dehal P."/>
            <person name="Shapiro H."/>
            <person name="Jin Y.S."/>
            <person name="Passoth V."/>
            <person name="Richardson P.M."/>
        </authorList>
    </citation>
    <scope>NUCLEOTIDE SEQUENCE [LARGE SCALE GENOMIC DNA]</scope>
    <source>
        <strain evidence="9">ATCC 58785 / CBS 6054 / NBRC 10063 / NRRL Y-11545</strain>
    </source>
</reference>
<accession>A3GGP3</accession>
<evidence type="ECO:0000313" key="8">
    <source>
        <dbReference type="EMBL" id="EAZ63563.2"/>
    </source>
</evidence>
<dbReference type="InterPro" id="IPR015421">
    <property type="entry name" value="PyrdxlP-dep_Trfase_major"/>
</dbReference>
<keyword evidence="8" id="KW-0808">Transferase</keyword>
<dbReference type="OrthoDB" id="10261433at2759"/>
<dbReference type="PANTHER" id="PTHR43094:SF1">
    <property type="entry name" value="AMINOTRANSFERASE CLASS-III"/>
    <property type="match status" value="1"/>
</dbReference>
<evidence type="ECO:0000256" key="6">
    <source>
        <dbReference type="ARBA" id="ARBA00022898"/>
    </source>
</evidence>
<dbReference type="InParanoid" id="A3GGP3"/>
<evidence type="ECO:0000313" key="9">
    <source>
        <dbReference type="Proteomes" id="UP000002258"/>
    </source>
</evidence>
<comment type="pathway">
    <text evidence="2">Amino-acid biosynthesis; L-arginine biosynthesis; N(2)-acetyl-L-ornithine from L-glutamate: step 4/4.</text>
</comment>
<dbReference type="Proteomes" id="UP000002258">
    <property type="component" value="Chromosome 1"/>
</dbReference>
<gene>
    <name evidence="8" type="primary">YOD2</name>
    <name evidence="8" type="ORF">PICST_38281</name>
</gene>
<name>A3GGP3_PICST</name>
<dbReference type="HOGENOM" id="CLU_016922_4_0_1"/>
<comment type="similarity">
    <text evidence="3 7">Belongs to the class-III pyridoxal-phosphate-dependent aminotransferase family.</text>
</comment>
<organism evidence="8 9">
    <name type="scientific">Scheffersomyces stipitis (strain ATCC 58785 / CBS 6054 / NBRC 10063 / NRRL Y-11545)</name>
    <name type="common">Yeast</name>
    <name type="synonym">Pichia stipitis</name>
    <dbReference type="NCBI Taxonomy" id="322104"/>
    <lineage>
        <taxon>Eukaryota</taxon>
        <taxon>Fungi</taxon>
        <taxon>Dikarya</taxon>
        <taxon>Ascomycota</taxon>
        <taxon>Saccharomycotina</taxon>
        <taxon>Pichiomycetes</taxon>
        <taxon>Debaryomycetaceae</taxon>
        <taxon>Scheffersomyces</taxon>
    </lineage>
</organism>
<evidence type="ECO:0000256" key="7">
    <source>
        <dbReference type="RuleBase" id="RU003560"/>
    </source>
</evidence>
<dbReference type="RefSeq" id="XP_001387586.2">
    <property type="nucleotide sequence ID" value="XM_001387549.1"/>
</dbReference>
<dbReference type="KEGG" id="pic:PICST_38281"/>
<dbReference type="GO" id="GO:0030170">
    <property type="term" value="F:pyridoxal phosphate binding"/>
    <property type="evidence" value="ECO:0007669"/>
    <property type="project" value="InterPro"/>
</dbReference>
<dbReference type="Gene3D" id="3.40.640.10">
    <property type="entry name" value="Type I PLP-dependent aspartate aminotransferase-like (Major domain)"/>
    <property type="match status" value="1"/>
</dbReference>
<evidence type="ECO:0000256" key="5">
    <source>
        <dbReference type="ARBA" id="ARBA00021753"/>
    </source>
</evidence>
<evidence type="ECO:0000256" key="1">
    <source>
        <dbReference type="ARBA" id="ARBA00001933"/>
    </source>
</evidence>
<evidence type="ECO:0000256" key="3">
    <source>
        <dbReference type="ARBA" id="ARBA00008954"/>
    </source>
</evidence>
<keyword evidence="6 7" id="KW-0663">Pyridoxal phosphate</keyword>
<dbReference type="OMA" id="FWGWQAH"/>
<comment type="cofactor">
    <cofactor evidence="1">
        <name>pyridoxal 5'-phosphate</name>
        <dbReference type="ChEBI" id="CHEBI:597326"/>
    </cofactor>
</comment>
<dbReference type="EC" id="2.6.1.11" evidence="4"/>
<dbReference type="InterPro" id="IPR005814">
    <property type="entry name" value="Aminotrans_3"/>
</dbReference>
<dbReference type="FunFam" id="3.40.640.10:FF:000004">
    <property type="entry name" value="Acetylornithine aminotransferase"/>
    <property type="match status" value="1"/>
</dbReference>
<dbReference type="AlphaFoldDB" id="A3GGP3"/>
<keyword evidence="9" id="KW-1185">Reference proteome</keyword>
<dbReference type="STRING" id="322104.A3GGP3"/>
<dbReference type="Pfam" id="PF00202">
    <property type="entry name" value="Aminotran_3"/>
    <property type="match status" value="1"/>
</dbReference>
<dbReference type="CDD" id="cd00610">
    <property type="entry name" value="OAT_like"/>
    <property type="match status" value="1"/>
</dbReference>
<dbReference type="GO" id="GO:0003992">
    <property type="term" value="F:N2-acetyl-L-ornithine:2-oxoglutarate 5-aminotransferase activity"/>
    <property type="evidence" value="ECO:0007669"/>
    <property type="project" value="UniProtKB-EC"/>
</dbReference>
<dbReference type="Gene3D" id="3.90.1150.10">
    <property type="entry name" value="Aspartate Aminotransferase, domain 1"/>
    <property type="match status" value="1"/>
</dbReference>
<dbReference type="PANTHER" id="PTHR43094">
    <property type="entry name" value="AMINOTRANSFERASE"/>
    <property type="match status" value="1"/>
</dbReference>
<dbReference type="EMBL" id="AAVQ01000001">
    <property type="protein sequence ID" value="EAZ63563.2"/>
    <property type="molecule type" value="Genomic_DNA"/>
</dbReference>
<dbReference type="GeneID" id="4851442"/>
<dbReference type="GO" id="GO:0005829">
    <property type="term" value="C:cytosol"/>
    <property type="evidence" value="ECO:0007669"/>
    <property type="project" value="TreeGrafter"/>
</dbReference>
<evidence type="ECO:0000256" key="2">
    <source>
        <dbReference type="ARBA" id="ARBA00005024"/>
    </source>
</evidence>
<dbReference type="eggNOG" id="KOG1404">
    <property type="taxonomic scope" value="Eukaryota"/>
</dbReference>
<evidence type="ECO:0000256" key="4">
    <source>
        <dbReference type="ARBA" id="ARBA00012919"/>
    </source>
</evidence>
<proteinExistence type="inferred from homology"/>
<dbReference type="SUPFAM" id="SSF53383">
    <property type="entry name" value="PLP-dependent transferases"/>
    <property type="match status" value="1"/>
</dbReference>
<dbReference type="NCBIfam" id="NF005685">
    <property type="entry name" value="PRK07483.1"/>
    <property type="match status" value="1"/>
</dbReference>
<protein>
    <recommendedName>
        <fullName evidence="5">Acetylornithine aminotransferase, mitochondrial</fullName>
        <ecNumber evidence="4">2.6.1.11</ecNumber>
    </recommendedName>
</protein>